<reference evidence="1" key="1">
    <citation type="submission" date="2021-02" db="EMBL/GenBank/DDBJ databases">
        <authorList>
            <person name="Nowell W R."/>
        </authorList>
    </citation>
    <scope>NUCLEOTIDE SEQUENCE</scope>
</reference>
<dbReference type="SUPFAM" id="SSF49899">
    <property type="entry name" value="Concanavalin A-like lectins/glucanases"/>
    <property type="match status" value="1"/>
</dbReference>
<protein>
    <recommendedName>
        <fullName evidence="3">LamG domain-containing protein</fullName>
    </recommendedName>
</protein>
<name>A0A8S2YZV7_9BILA</name>
<dbReference type="EMBL" id="CAJOBH010095640">
    <property type="protein sequence ID" value="CAF4588184.1"/>
    <property type="molecule type" value="Genomic_DNA"/>
</dbReference>
<dbReference type="AlphaFoldDB" id="A0A8S2YZV7"/>
<organism evidence="1 2">
    <name type="scientific">Rotaria magnacalcarata</name>
    <dbReference type="NCBI Taxonomy" id="392030"/>
    <lineage>
        <taxon>Eukaryota</taxon>
        <taxon>Metazoa</taxon>
        <taxon>Spiralia</taxon>
        <taxon>Gnathifera</taxon>
        <taxon>Rotifera</taxon>
        <taxon>Eurotatoria</taxon>
        <taxon>Bdelloidea</taxon>
        <taxon>Philodinida</taxon>
        <taxon>Philodinidae</taxon>
        <taxon>Rotaria</taxon>
    </lineage>
</organism>
<evidence type="ECO:0000313" key="1">
    <source>
        <dbReference type="EMBL" id="CAF4588184.1"/>
    </source>
</evidence>
<gene>
    <name evidence="1" type="ORF">BYL167_LOCUS39598</name>
</gene>
<evidence type="ECO:0008006" key="3">
    <source>
        <dbReference type="Google" id="ProtNLM"/>
    </source>
</evidence>
<accession>A0A8S2YZV7</accession>
<dbReference type="Proteomes" id="UP000681967">
    <property type="component" value="Unassembled WGS sequence"/>
</dbReference>
<comment type="caution">
    <text evidence="1">The sequence shown here is derived from an EMBL/GenBank/DDBJ whole genome shotgun (WGS) entry which is preliminary data.</text>
</comment>
<dbReference type="InterPro" id="IPR013320">
    <property type="entry name" value="ConA-like_dom_sf"/>
</dbReference>
<proteinExistence type="predicted"/>
<evidence type="ECO:0000313" key="2">
    <source>
        <dbReference type="Proteomes" id="UP000681967"/>
    </source>
</evidence>
<feature type="non-terminal residue" evidence="1">
    <location>
        <position position="36"/>
    </location>
</feature>
<sequence length="36" mass="3987">MNIWQHVACVYDLTTGTQQVWLNGNLDGSRSASAYS</sequence>
<dbReference type="Gene3D" id="2.60.120.200">
    <property type="match status" value="1"/>
</dbReference>